<evidence type="ECO:0000259" key="7">
    <source>
        <dbReference type="Pfam" id="PF13382"/>
    </source>
</evidence>
<evidence type="ECO:0000259" key="6">
    <source>
        <dbReference type="Pfam" id="PF01979"/>
    </source>
</evidence>
<evidence type="ECO:0000313" key="9">
    <source>
        <dbReference type="Proteomes" id="UP000179807"/>
    </source>
</evidence>
<protein>
    <recommendedName>
        <fullName evidence="2">adenine deaminase</fullName>
        <ecNumber evidence="2">3.5.4.2</ecNumber>
    </recommendedName>
</protein>
<dbReference type="Pfam" id="PF13382">
    <property type="entry name" value="Adenine_deam_C"/>
    <property type="match status" value="1"/>
</dbReference>
<dbReference type="HAMAP" id="MF_01518">
    <property type="entry name" value="Adenine_deamin"/>
    <property type="match status" value="1"/>
</dbReference>
<name>A0A1J4K430_9EUKA</name>
<dbReference type="VEuPathDB" id="TrichDB:TRFO_25834"/>
<organism evidence="8 9">
    <name type="scientific">Tritrichomonas foetus</name>
    <dbReference type="NCBI Taxonomy" id="1144522"/>
    <lineage>
        <taxon>Eukaryota</taxon>
        <taxon>Metamonada</taxon>
        <taxon>Parabasalia</taxon>
        <taxon>Tritrichomonadida</taxon>
        <taxon>Tritrichomonadidae</taxon>
        <taxon>Tritrichomonas</taxon>
    </lineage>
</organism>
<keyword evidence="9" id="KW-1185">Reference proteome</keyword>
<feature type="domain" description="Adenine deaminase C-terminal" evidence="7">
    <location>
        <begin position="460"/>
        <end position="625"/>
    </location>
</feature>
<dbReference type="InterPro" id="IPR011059">
    <property type="entry name" value="Metal-dep_hydrolase_composite"/>
</dbReference>
<feature type="domain" description="Amidohydrolase-related" evidence="6">
    <location>
        <begin position="111"/>
        <end position="400"/>
    </location>
</feature>
<dbReference type="RefSeq" id="XP_068359345.1">
    <property type="nucleotide sequence ID" value="XM_068504596.1"/>
</dbReference>
<dbReference type="GeneID" id="94839300"/>
<evidence type="ECO:0000256" key="4">
    <source>
        <dbReference type="ARBA" id="ARBA00023211"/>
    </source>
</evidence>
<proteinExistence type="inferred from homology"/>
<dbReference type="GO" id="GO:0000034">
    <property type="term" value="F:adenine deaminase activity"/>
    <property type="evidence" value="ECO:0007669"/>
    <property type="project" value="UniProtKB-EC"/>
</dbReference>
<gene>
    <name evidence="8" type="primary">adeC</name>
    <name evidence="8" type="ORF">TRFO_25834</name>
</gene>
<dbReference type="SUPFAM" id="SSF51338">
    <property type="entry name" value="Composite domain of metallo-dependent hydrolases"/>
    <property type="match status" value="1"/>
</dbReference>
<comment type="caution">
    <text evidence="8">The sequence shown here is derived from an EMBL/GenBank/DDBJ whole genome shotgun (WGS) entry which is preliminary data.</text>
</comment>
<dbReference type="EMBL" id="MLAK01000733">
    <property type="protein sequence ID" value="OHT06209.1"/>
    <property type="molecule type" value="Genomic_DNA"/>
</dbReference>
<keyword evidence="4" id="KW-0464">Manganese</keyword>
<dbReference type="PANTHER" id="PTHR11113">
    <property type="entry name" value="N-ACETYLGLUCOSAMINE-6-PHOSPHATE DEACETYLASE"/>
    <property type="match status" value="1"/>
</dbReference>
<dbReference type="InterPro" id="IPR032466">
    <property type="entry name" value="Metal_Hydrolase"/>
</dbReference>
<evidence type="ECO:0000256" key="5">
    <source>
        <dbReference type="ARBA" id="ARBA00047720"/>
    </source>
</evidence>
<dbReference type="GO" id="GO:0006146">
    <property type="term" value="P:adenine catabolic process"/>
    <property type="evidence" value="ECO:0007669"/>
    <property type="project" value="InterPro"/>
</dbReference>
<evidence type="ECO:0000256" key="1">
    <source>
        <dbReference type="ARBA" id="ARBA00006773"/>
    </source>
</evidence>
<dbReference type="AlphaFoldDB" id="A0A1J4K430"/>
<sequence>MNFCYHITEQTFSVTSFTFHFFSSLFTTKMAYVHHPKKLSQCTKNLAAVATGRMPADLLIRNGKLVNVNVGYIQQNIDVAVKDGFIAYVGSHADHIQVDDHTKIIDANGRYLVPGFIDSHMHIESSMVDPRSFAAGVLPNGVTTICPDNHEITNVFGLKAVELFHKCAEGLPIKFLLAMPVCVPSIPGFEDAGAEIFAEDVSKAYREGWAQLQGEQMNFPSLLYGDDLVHSITAASLDANVCVTGHYPSNEIERGLNAFAACGMNACHEVTTAEGTLRRAELGIYPQMRYGTAWLDMPNCVKAYTENPGIDTRNFVLVTDDVTPATVVNDGQLLRVVRTAIQCGVPPVKAIQFVTINAAQLLEKSRWIGSISPSRAADILIVSDLAGMVIDEVYSDGVLVGKDGKLTVEFEKYEYPEWAINSVHLNPLSNSDFQIKVPESAKDKETVKVRIMHMYPGAVHTVEVINDVKVENGEIRADVDKDIAKIFMFYRHEKEQCKGTRGHGLVSGVKIHANCAYASTVSHDCHNLLVVGTSDEAMKVAANALIQCHGGICIVVDNKVESLMPMTLAGLMSLEGLEVAAKQIEDIERALAKAGCPYDNFEMTLSLLGLICIPDLHISNKGLVRLVGDKPPEIVDLIVEA</sequence>
<dbReference type="Gene3D" id="3.20.20.140">
    <property type="entry name" value="Metal-dependent hydrolases"/>
    <property type="match status" value="1"/>
</dbReference>
<dbReference type="PANTHER" id="PTHR11113:SF2">
    <property type="entry name" value="ADENINE DEAMINASE"/>
    <property type="match status" value="1"/>
</dbReference>
<evidence type="ECO:0000313" key="8">
    <source>
        <dbReference type="EMBL" id="OHT06209.1"/>
    </source>
</evidence>
<dbReference type="SUPFAM" id="SSF51556">
    <property type="entry name" value="Metallo-dependent hydrolases"/>
    <property type="match status" value="1"/>
</dbReference>
<dbReference type="EC" id="3.5.4.2" evidence="2"/>
<dbReference type="InterPro" id="IPR006679">
    <property type="entry name" value="Adenine_deam"/>
</dbReference>
<evidence type="ECO:0000256" key="3">
    <source>
        <dbReference type="ARBA" id="ARBA00022801"/>
    </source>
</evidence>
<reference evidence="8" key="1">
    <citation type="submission" date="2016-10" db="EMBL/GenBank/DDBJ databases">
        <authorList>
            <person name="Benchimol M."/>
            <person name="Almeida L.G."/>
            <person name="Vasconcelos A.T."/>
            <person name="Perreira-Neves A."/>
            <person name="Rosa I.A."/>
            <person name="Tasca T."/>
            <person name="Bogo M.R."/>
            <person name="de Souza W."/>
        </authorList>
    </citation>
    <scope>NUCLEOTIDE SEQUENCE [LARGE SCALE GENOMIC DNA]</scope>
    <source>
        <strain evidence="8">K</strain>
    </source>
</reference>
<dbReference type="Proteomes" id="UP000179807">
    <property type="component" value="Unassembled WGS sequence"/>
</dbReference>
<comment type="similarity">
    <text evidence="1">Belongs to the metallo-dependent hydrolases superfamily. Adenine deaminase family.</text>
</comment>
<comment type="catalytic activity">
    <reaction evidence="5">
        <text>adenine + H2O + H(+) = hypoxanthine + NH4(+)</text>
        <dbReference type="Rhea" id="RHEA:23688"/>
        <dbReference type="ChEBI" id="CHEBI:15377"/>
        <dbReference type="ChEBI" id="CHEBI:15378"/>
        <dbReference type="ChEBI" id="CHEBI:16708"/>
        <dbReference type="ChEBI" id="CHEBI:17368"/>
        <dbReference type="ChEBI" id="CHEBI:28938"/>
        <dbReference type="EC" id="3.5.4.2"/>
    </reaction>
</comment>
<dbReference type="OrthoDB" id="194468at2759"/>
<keyword evidence="3" id="KW-0378">Hydrolase</keyword>
<evidence type="ECO:0000256" key="2">
    <source>
        <dbReference type="ARBA" id="ARBA00012782"/>
    </source>
</evidence>
<accession>A0A1J4K430</accession>
<dbReference type="InterPro" id="IPR026912">
    <property type="entry name" value="Adenine_deam_C"/>
</dbReference>
<dbReference type="Gene3D" id="2.30.40.10">
    <property type="entry name" value="Urease, subunit C, domain 1"/>
    <property type="match status" value="1"/>
</dbReference>
<dbReference type="InterPro" id="IPR006680">
    <property type="entry name" value="Amidohydro-rel"/>
</dbReference>
<dbReference type="Pfam" id="PF01979">
    <property type="entry name" value="Amidohydro_1"/>
    <property type="match status" value="1"/>
</dbReference>